<proteinExistence type="predicted"/>
<dbReference type="OrthoDB" id="6736600at2759"/>
<dbReference type="Proteomes" id="UP000499080">
    <property type="component" value="Unassembled WGS sequence"/>
</dbReference>
<organism evidence="2 3">
    <name type="scientific">Araneus ventricosus</name>
    <name type="common">Orbweaver spider</name>
    <name type="synonym">Epeira ventricosa</name>
    <dbReference type="NCBI Taxonomy" id="182803"/>
    <lineage>
        <taxon>Eukaryota</taxon>
        <taxon>Metazoa</taxon>
        <taxon>Ecdysozoa</taxon>
        <taxon>Arthropoda</taxon>
        <taxon>Chelicerata</taxon>
        <taxon>Arachnida</taxon>
        <taxon>Araneae</taxon>
        <taxon>Araneomorphae</taxon>
        <taxon>Entelegynae</taxon>
        <taxon>Araneoidea</taxon>
        <taxon>Araneidae</taxon>
        <taxon>Araneus</taxon>
    </lineage>
</organism>
<protein>
    <submittedName>
        <fullName evidence="2">Uncharacterized protein</fullName>
    </submittedName>
</protein>
<feature type="region of interest" description="Disordered" evidence="1">
    <location>
        <begin position="44"/>
        <end position="85"/>
    </location>
</feature>
<comment type="caution">
    <text evidence="2">The sequence shown here is derived from an EMBL/GenBank/DDBJ whole genome shotgun (WGS) entry which is preliminary data.</text>
</comment>
<evidence type="ECO:0000313" key="2">
    <source>
        <dbReference type="EMBL" id="GBM02389.1"/>
    </source>
</evidence>
<reference evidence="2 3" key="1">
    <citation type="journal article" date="2019" name="Sci. Rep.">
        <title>Orb-weaving spider Araneus ventricosus genome elucidates the spidroin gene catalogue.</title>
        <authorList>
            <person name="Kono N."/>
            <person name="Nakamura H."/>
            <person name="Ohtoshi R."/>
            <person name="Moran D.A.P."/>
            <person name="Shinohara A."/>
            <person name="Yoshida Y."/>
            <person name="Fujiwara M."/>
            <person name="Mori M."/>
            <person name="Tomita M."/>
            <person name="Arakawa K."/>
        </authorList>
    </citation>
    <scope>NUCLEOTIDE SEQUENCE [LARGE SCALE GENOMIC DNA]</scope>
</reference>
<keyword evidence="3" id="KW-1185">Reference proteome</keyword>
<evidence type="ECO:0000256" key="1">
    <source>
        <dbReference type="SAM" id="MobiDB-lite"/>
    </source>
</evidence>
<sequence length="85" mass="9463">MVKVVTNYFFVLRKVNRLKRDAAKKEVVPIVMYRVLSMQRTELRTGSVADASRSGRPQTAANEVASTQVPAEMAGNSKGIRRHST</sequence>
<dbReference type="EMBL" id="BGPR01000179">
    <property type="protein sequence ID" value="GBM02389.1"/>
    <property type="molecule type" value="Genomic_DNA"/>
</dbReference>
<feature type="compositionally biased region" description="Polar residues" evidence="1">
    <location>
        <begin position="55"/>
        <end position="69"/>
    </location>
</feature>
<name>A0A4Y2CDS0_ARAVE</name>
<gene>
    <name evidence="2" type="ORF">AVEN_138489_1</name>
</gene>
<dbReference type="AlphaFoldDB" id="A0A4Y2CDS0"/>
<evidence type="ECO:0000313" key="3">
    <source>
        <dbReference type="Proteomes" id="UP000499080"/>
    </source>
</evidence>
<accession>A0A4Y2CDS0</accession>